<proteinExistence type="predicted"/>
<accession>A0ABP8US98</accession>
<evidence type="ECO:0000313" key="2">
    <source>
        <dbReference type="Proteomes" id="UP001501442"/>
    </source>
</evidence>
<dbReference type="EMBL" id="BAABHK010000018">
    <property type="protein sequence ID" value="GAA4636908.1"/>
    <property type="molecule type" value="Genomic_DNA"/>
</dbReference>
<name>A0ABP8US98_9ACTN</name>
<comment type="caution">
    <text evidence="1">The sequence shown here is derived from an EMBL/GenBank/DDBJ whole genome shotgun (WGS) entry which is preliminary data.</text>
</comment>
<dbReference type="Proteomes" id="UP001501442">
    <property type="component" value="Unassembled WGS sequence"/>
</dbReference>
<evidence type="ECO:0000313" key="1">
    <source>
        <dbReference type="EMBL" id="GAA4636908.1"/>
    </source>
</evidence>
<protein>
    <submittedName>
        <fullName evidence="1">Uncharacterized protein</fullName>
    </submittedName>
</protein>
<reference evidence="2" key="1">
    <citation type="journal article" date="2019" name="Int. J. Syst. Evol. Microbiol.">
        <title>The Global Catalogue of Microorganisms (GCM) 10K type strain sequencing project: providing services to taxonomists for standard genome sequencing and annotation.</title>
        <authorList>
            <consortium name="The Broad Institute Genomics Platform"/>
            <consortium name="The Broad Institute Genome Sequencing Center for Infectious Disease"/>
            <person name="Wu L."/>
            <person name="Ma J."/>
        </authorList>
    </citation>
    <scope>NUCLEOTIDE SEQUENCE [LARGE SCALE GENOMIC DNA]</scope>
    <source>
        <strain evidence="2">JCM 17939</strain>
    </source>
</reference>
<sequence>MGMARPVDRVAAGLDAPIVSGCEIAKDVACWCLRIAGMSVEGGLLLVGYRVVPPWAVPESMADPLLPLQIPTMSDHLVDPVPDDDTWFSSAETTRVFTRSTVTTRLQVLAMGVHERDAEDVIKRRLTLDTDQLCLNEHVRMPWPARLPLLGYELIGIEACGFHSWLCYQGTPSWAHRMLGIRLNSHGLVDKPADARRLSEAAEEPGSGLPPIPWVAAAIALA</sequence>
<organism evidence="1 2">
    <name type="scientific">Actinoallomurus vinaceus</name>
    <dbReference type="NCBI Taxonomy" id="1080074"/>
    <lineage>
        <taxon>Bacteria</taxon>
        <taxon>Bacillati</taxon>
        <taxon>Actinomycetota</taxon>
        <taxon>Actinomycetes</taxon>
        <taxon>Streptosporangiales</taxon>
        <taxon>Thermomonosporaceae</taxon>
        <taxon>Actinoallomurus</taxon>
    </lineage>
</organism>
<keyword evidence="2" id="KW-1185">Reference proteome</keyword>
<gene>
    <name evidence="1" type="ORF">GCM10023196_088540</name>
</gene>